<dbReference type="GO" id="GO:0005576">
    <property type="term" value="C:extracellular region"/>
    <property type="evidence" value="ECO:0007669"/>
    <property type="project" value="InterPro"/>
</dbReference>
<dbReference type="PANTHER" id="PTHR14096:SF28">
    <property type="entry name" value="APOLIPOPROTEIN L, 1-RELATED"/>
    <property type="match status" value="1"/>
</dbReference>
<dbReference type="Pfam" id="PF14521">
    <property type="entry name" value="Aspzincin_M35"/>
    <property type="match status" value="1"/>
</dbReference>
<sequence length="502" mass="54542">MSLREAIVCCKVGNERRCCVCNISHDGRGVPLATGKDSIAEAARQSALDVLRDAVKKKDRVLMETPRDLISCDSEQPQFWMERYAVLTEQRVRDLISVLEEAQFMEDPSREKVLAWVRPKSGDKTIYLCPLFWEAPSHLEKDSQPGTLIHEASHFLGTCDITYEPIGIYVCCEGLMVKNSSTDPDSPKFVPLVPAVLSANNAEYEFERTLRHRGDYAQGRYSCCGEPARSSVCESAVPDELLTCSNTWRELEEMSIGEILRKELLSARDRLQQHVAALQAIADAVDKVHRGATIASITGGTVGIAGGITTVVGLCLAPVTFGASLIVSLTGLGVSLAGGLTSAAATTTDVVQSRVKKEEINGLLGQCQAEVQLIRECMKTLCEKLQQDSGSYFNPDLLPEIPQVVSVAGRTVLHTVKAVSVGKLLASAGLIARITAHALTALTLGLDVFFVAKDSVELHNGAKTELASKIREAVAELERVIDQVNHVYEVLTGEKPELDPEE</sequence>
<dbReference type="AlphaFoldDB" id="A0A151M798"/>
<dbReference type="GO" id="GO:0008289">
    <property type="term" value="F:lipid binding"/>
    <property type="evidence" value="ECO:0007669"/>
    <property type="project" value="InterPro"/>
</dbReference>
<accession>A0A151M798</accession>
<name>A0A151M798_ALLMI</name>
<dbReference type="SUPFAM" id="SSF55486">
    <property type="entry name" value="Metalloproteases ('zincins'), catalytic domain"/>
    <property type="match status" value="1"/>
</dbReference>
<proteinExistence type="inferred from homology"/>
<dbReference type="Proteomes" id="UP000050525">
    <property type="component" value="Unassembled WGS sequence"/>
</dbReference>
<dbReference type="KEGG" id="amj:106738055"/>
<comment type="caution">
    <text evidence="3">The sequence shown here is derived from an EMBL/GenBank/DDBJ whole genome shotgun (WGS) entry which is preliminary data.</text>
</comment>
<dbReference type="GeneID" id="106738055"/>
<dbReference type="OrthoDB" id="8896123at2759"/>
<dbReference type="GO" id="GO:0004222">
    <property type="term" value="F:metalloendopeptidase activity"/>
    <property type="evidence" value="ECO:0007669"/>
    <property type="project" value="InterPro"/>
</dbReference>
<evidence type="ECO:0000259" key="2">
    <source>
        <dbReference type="SMART" id="SM01351"/>
    </source>
</evidence>
<evidence type="ECO:0000313" key="4">
    <source>
        <dbReference type="Proteomes" id="UP000050525"/>
    </source>
</evidence>
<dbReference type="Pfam" id="PF05461">
    <property type="entry name" value="ApoL"/>
    <property type="match status" value="2"/>
</dbReference>
<dbReference type="PANTHER" id="PTHR14096">
    <property type="entry name" value="APOLIPOPROTEIN L"/>
    <property type="match status" value="1"/>
</dbReference>
<dbReference type="GO" id="GO:0016020">
    <property type="term" value="C:membrane"/>
    <property type="evidence" value="ECO:0007669"/>
    <property type="project" value="TreeGrafter"/>
</dbReference>
<dbReference type="SMART" id="SM01351">
    <property type="entry name" value="Aspzincin_M35"/>
    <property type="match status" value="1"/>
</dbReference>
<reference evidence="3 4" key="1">
    <citation type="journal article" date="2012" name="Genome Biol.">
        <title>Sequencing three crocodilian genomes to illuminate the evolution of archosaurs and amniotes.</title>
        <authorList>
            <person name="St John J.A."/>
            <person name="Braun E.L."/>
            <person name="Isberg S.R."/>
            <person name="Miles L.G."/>
            <person name="Chong A.Y."/>
            <person name="Gongora J."/>
            <person name="Dalzell P."/>
            <person name="Moran C."/>
            <person name="Bed'hom B."/>
            <person name="Abzhanov A."/>
            <person name="Burgess S.C."/>
            <person name="Cooksey A.M."/>
            <person name="Castoe T.A."/>
            <person name="Crawford N.G."/>
            <person name="Densmore L.D."/>
            <person name="Drew J.C."/>
            <person name="Edwards S.V."/>
            <person name="Faircloth B.C."/>
            <person name="Fujita M.K."/>
            <person name="Greenwold M.J."/>
            <person name="Hoffmann F.G."/>
            <person name="Howard J.M."/>
            <person name="Iguchi T."/>
            <person name="Janes D.E."/>
            <person name="Khan S.Y."/>
            <person name="Kohno S."/>
            <person name="de Koning A.J."/>
            <person name="Lance S.L."/>
            <person name="McCarthy F.M."/>
            <person name="McCormack J.E."/>
            <person name="Merchant M.E."/>
            <person name="Peterson D.G."/>
            <person name="Pollock D.D."/>
            <person name="Pourmand N."/>
            <person name="Raney B.J."/>
            <person name="Roessler K.A."/>
            <person name="Sanford J.R."/>
            <person name="Sawyer R.H."/>
            <person name="Schmidt C.J."/>
            <person name="Triplett E.W."/>
            <person name="Tuberville T.D."/>
            <person name="Venegas-Anaya M."/>
            <person name="Howard J.T."/>
            <person name="Jarvis E.D."/>
            <person name="Guillette L.J.Jr."/>
            <person name="Glenn T.C."/>
            <person name="Green R.E."/>
            <person name="Ray D.A."/>
        </authorList>
    </citation>
    <scope>NUCLEOTIDE SEQUENCE [LARGE SCALE GENOMIC DNA]</scope>
    <source>
        <strain evidence="3">KSC_2009_1</strain>
    </source>
</reference>
<gene>
    <name evidence="3" type="primary">APOL3</name>
    <name evidence="3" type="ORF">Y1Q_0006785</name>
</gene>
<dbReference type="GO" id="GO:0042157">
    <property type="term" value="P:lipoprotein metabolic process"/>
    <property type="evidence" value="ECO:0007669"/>
    <property type="project" value="InterPro"/>
</dbReference>
<keyword evidence="4" id="KW-1185">Reference proteome</keyword>
<organism evidence="3 4">
    <name type="scientific">Alligator mississippiensis</name>
    <name type="common">American alligator</name>
    <dbReference type="NCBI Taxonomy" id="8496"/>
    <lineage>
        <taxon>Eukaryota</taxon>
        <taxon>Metazoa</taxon>
        <taxon>Chordata</taxon>
        <taxon>Craniata</taxon>
        <taxon>Vertebrata</taxon>
        <taxon>Euteleostomi</taxon>
        <taxon>Archelosauria</taxon>
        <taxon>Archosauria</taxon>
        <taxon>Crocodylia</taxon>
        <taxon>Alligatoridae</taxon>
        <taxon>Alligatorinae</taxon>
        <taxon>Alligator</taxon>
    </lineage>
</organism>
<dbReference type="EMBL" id="AKHW03006430">
    <property type="protein sequence ID" value="KYO20408.1"/>
    <property type="molecule type" value="Genomic_DNA"/>
</dbReference>
<dbReference type="InterPro" id="IPR024079">
    <property type="entry name" value="MetalloPept_cat_dom_sf"/>
</dbReference>
<feature type="domain" description="Lysine-specific metallo-endopeptidase" evidence="2">
    <location>
        <begin position="67"/>
        <end position="207"/>
    </location>
</feature>
<comment type="similarity">
    <text evidence="1">Belongs to the apolipoprotein L family.</text>
</comment>
<dbReference type="GO" id="GO:0006869">
    <property type="term" value="P:lipid transport"/>
    <property type="evidence" value="ECO:0007669"/>
    <property type="project" value="InterPro"/>
</dbReference>
<evidence type="ECO:0000256" key="1">
    <source>
        <dbReference type="ARBA" id="ARBA00010090"/>
    </source>
</evidence>
<dbReference type="InterPro" id="IPR008405">
    <property type="entry name" value="ApoL"/>
</dbReference>
<dbReference type="Gene3D" id="3.40.390.10">
    <property type="entry name" value="Collagenase (Catalytic Domain)"/>
    <property type="match status" value="1"/>
</dbReference>
<evidence type="ECO:0000313" key="3">
    <source>
        <dbReference type="EMBL" id="KYO20408.1"/>
    </source>
</evidence>
<protein>
    <submittedName>
        <fullName evidence="3">Apolipoprotein L3</fullName>
    </submittedName>
</protein>
<dbReference type="STRING" id="8496.A0A151M798"/>
<dbReference type="InterPro" id="IPR029463">
    <property type="entry name" value="Lys_MEP"/>
</dbReference>